<evidence type="ECO:0000313" key="2">
    <source>
        <dbReference type="EMBL" id="MEY8001986.1"/>
    </source>
</evidence>
<dbReference type="EMBL" id="JBGEWD010000035">
    <property type="protein sequence ID" value="MEY8001986.1"/>
    <property type="molecule type" value="Genomic_DNA"/>
</dbReference>
<name>A0ABV4BT71_9CLOT</name>
<reference evidence="2 3" key="1">
    <citation type="submission" date="2024-08" db="EMBL/GenBank/DDBJ databases">
        <title>Clostridium lapicellarii sp. nov., and Clostridium renhuaiense sp. nov., two species isolated from the mud in a fermentation cellar used for producing sauce-flavour Chinese liquors.</title>
        <authorList>
            <person name="Yang F."/>
            <person name="Wang H."/>
            <person name="Chen L.Q."/>
            <person name="Zhou N."/>
            <person name="Lu J.J."/>
            <person name="Pu X.X."/>
            <person name="Wan B."/>
            <person name="Wang L."/>
            <person name="Liu S.J."/>
        </authorList>
    </citation>
    <scope>NUCLEOTIDE SEQUENCE [LARGE SCALE GENOMIC DNA]</scope>
    <source>
        <strain evidence="2 3">MT-5</strain>
    </source>
</reference>
<feature type="coiled-coil region" evidence="1">
    <location>
        <begin position="36"/>
        <end position="66"/>
    </location>
</feature>
<keyword evidence="3" id="KW-1185">Reference proteome</keyword>
<evidence type="ECO:0000256" key="1">
    <source>
        <dbReference type="SAM" id="Coils"/>
    </source>
</evidence>
<dbReference type="Proteomes" id="UP001564657">
    <property type="component" value="Unassembled WGS sequence"/>
</dbReference>
<accession>A0ABV4BT71</accession>
<gene>
    <name evidence="2" type="ORF">AB8U03_17695</name>
</gene>
<dbReference type="RefSeq" id="WP_369705881.1">
    <property type="nucleotide sequence ID" value="NZ_JBGEWD010000035.1"/>
</dbReference>
<sequence>LVNLFFCVYSFILTSLYKQFNSKPRPGWIRADNIDFTQISNELMQLNKENRKLREENESLKSKLETKKPAINLEINNGEELRLEYPNKYNNVKHEFRLLTYDDVPQELIKYVTEDEIDNYNKSLPSEEQTDRYVQEKIEYLRIKNSGKDIGIKVSNDGSIKANNIYIDIEFPKSIKAMKLNEIENLTEPKELDMPINPIKKAEREYAKRYMPTSLAMSSLLNYNNFDMNVFKPINIPLVNSNQHSWVEDNIITVRINSLLHTRQISFDEKYKIIPLEVGSFDVKVSIICEEYGERVEYNIPILVEEI</sequence>
<proteinExistence type="predicted"/>
<evidence type="ECO:0000313" key="3">
    <source>
        <dbReference type="Proteomes" id="UP001564657"/>
    </source>
</evidence>
<organism evidence="2 3">
    <name type="scientific">Clostridium moutaii</name>
    <dbReference type="NCBI Taxonomy" id="3240932"/>
    <lineage>
        <taxon>Bacteria</taxon>
        <taxon>Bacillati</taxon>
        <taxon>Bacillota</taxon>
        <taxon>Clostridia</taxon>
        <taxon>Eubacteriales</taxon>
        <taxon>Clostridiaceae</taxon>
        <taxon>Clostridium</taxon>
    </lineage>
</organism>
<keyword evidence="1" id="KW-0175">Coiled coil</keyword>
<comment type="caution">
    <text evidence="2">The sequence shown here is derived from an EMBL/GenBank/DDBJ whole genome shotgun (WGS) entry which is preliminary data.</text>
</comment>
<protein>
    <submittedName>
        <fullName evidence="2">Uncharacterized protein</fullName>
    </submittedName>
</protein>
<feature type="non-terminal residue" evidence="2">
    <location>
        <position position="1"/>
    </location>
</feature>